<evidence type="ECO:0000313" key="1">
    <source>
        <dbReference type="EMBL" id="MBN9669432.1"/>
    </source>
</evidence>
<name>A0A939J2D6_9HYPH</name>
<evidence type="ECO:0000313" key="2">
    <source>
        <dbReference type="Proteomes" id="UP000664096"/>
    </source>
</evidence>
<gene>
    <name evidence="1" type="ORF">JF539_03710</name>
</gene>
<dbReference type="EMBL" id="JAEKJZ010000001">
    <property type="protein sequence ID" value="MBN9669432.1"/>
    <property type="molecule type" value="Genomic_DNA"/>
</dbReference>
<dbReference type="RefSeq" id="WP_207138997.1">
    <property type="nucleotide sequence ID" value="NZ_JAEKJZ010000001.1"/>
</dbReference>
<comment type="caution">
    <text evidence="1">The sequence shown here is derived from an EMBL/GenBank/DDBJ whole genome shotgun (WGS) entry which is preliminary data.</text>
</comment>
<organism evidence="1 2">
    <name type="scientific">Roseibium aggregatum</name>
    <dbReference type="NCBI Taxonomy" id="187304"/>
    <lineage>
        <taxon>Bacteria</taxon>
        <taxon>Pseudomonadati</taxon>
        <taxon>Pseudomonadota</taxon>
        <taxon>Alphaproteobacteria</taxon>
        <taxon>Hyphomicrobiales</taxon>
        <taxon>Stappiaceae</taxon>
        <taxon>Roseibium</taxon>
    </lineage>
</organism>
<sequence>MASCLFLKPIKGAGNDLPDVGDHVPDIDTIEHYALETVDLTPYRALCLPAHLDQRFFGTLTAKIERFLDGGGTLVFNGHVAWPMLPEFHTFQPLDRFNLDALQIYRLKEHPVFEGVATEELTYRRGVAGFYARGCNPPPEGAILLHGVGPDRLPCDWVYERPGGGRIFMHAGNDLWMYVGSQDTTARIAPQLCAWAAGSGEFQ</sequence>
<dbReference type="Proteomes" id="UP000664096">
    <property type="component" value="Unassembled WGS sequence"/>
</dbReference>
<reference evidence="1" key="1">
    <citation type="submission" date="2020-12" db="EMBL/GenBank/DDBJ databases">
        <title>Oil enriched cultivation method for isolating marine PHA-producing bacteria.</title>
        <authorList>
            <person name="Zheng W."/>
            <person name="Yu S."/>
            <person name="Huang Y."/>
        </authorList>
    </citation>
    <scope>NUCLEOTIDE SEQUENCE</scope>
    <source>
        <strain evidence="1">SY-2-12</strain>
    </source>
</reference>
<dbReference type="InterPro" id="IPR029062">
    <property type="entry name" value="Class_I_gatase-like"/>
</dbReference>
<dbReference type="AlphaFoldDB" id="A0A939J2D6"/>
<accession>A0A939J2D6</accession>
<dbReference type="SUPFAM" id="SSF52317">
    <property type="entry name" value="Class I glutamine amidotransferase-like"/>
    <property type="match status" value="1"/>
</dbReference>
<protein>
    <submittedName>
        <fullName evidence="1">Uncharacterized protein</fullName>
    </submittedName>
</protein>
<proteinExistence type="predicted"/>